<evidence type="ECO:0000256" key="1">
    <source>
        <dbReference type="SAM" id="MobiDB-lite"/>
    </source>
</evidence>
<proteinExistence type="predicted"/>
<dbReference type="KEGG" id="vg:63210649"/>
<accession>A0A1L6BYM3</accession>
<dbReference type="Proteomes" id="UP000225965">
    <property type="component" value="Segment"/>
</dbReference>
<evidence type="ECO:0000313" key="2">
    <source>
        <dbReference type="EMBL" id="APQ42189.1"/>
    </source>
</evidence>
<protein>
    <submittedName>
        <fullName evidence="2">Uncharacterized protein</fullName>
    </submittedName>
</protein>
<dbReference type="EMBL" id="KY223999">
    <property type="protein sequence ID" value="APQ42189.1"/>
    <property type="molecule type" value="Genomic_DNA"/>
</dbReference>
<dbReference type="RefSeq" id="YP_010013992.1">
    <property type="nucleotide sequence ID" value="NC_053515.1"/>
</dbReference>
<evidence type="ECO:0000313" key="3">
    <source>
        <dbReference type="Proteomes" id="UP000225965"/>
    </source>
</evidence>
<dbReference type="GeneID" id="63210649"/>
<organism evidence="2 3">
    <name type="scientific">Mycobacterium phage MrMagoo</name>
    <dbReference type="NCBI Taxonomy" id="1927020"/>
    <lineage>
        <taxon>Viruses</taxon>
        <taxon>Duplodnaviria</taxon>
        <taxon>Heunggongvirae</taxon>
        <taxon>Uroviricota</taxon>
        <taxon>Caudoviricetes</taxon>
        <taxon>Vilmaviridae</taxon>
        <taxon>Mclasvirinae</taxon>
        <taxon>Reyvirus</taxon>
        <taxon>Reyvirus mrmagoo</taxon>
    </lineage>
</organism>
<keyword evidence="3" id="KW-1185">Reference proteome</keyword>
<gene>
    <name evidence="2" type="primary">86</name>
    <name evidence="2" type="ORF">PBI_MRMAGOO_86</name>
</gene>
<feature type="compositionally biased region" description="Basic and acidic residues" evidence="1">
    <location>
        <begin position="18"/>
        <end position="34"/>
    </location>
</feature>
<sequence length="93" mass="10922">MSAEIITDDDALAEIETAQREAGVEADEVKDRLNKNLSSDEETPEEAAAKDKFHRIPNRTMRRNLTRLRGEVKSNRSRIRRRVYRVRDYYEAK</sequence>
<reference evidence="2 3" key="1">
    <citation type="submission" date="2016-11" db="EMBL/GenBank/DDBJ databases">
        <authorList>
            <person name="Brown T."/>
            <person name="Davidson K."/>
            <person name="Doll Z."/>
            <person name="Jansson R."/>
            <person name="Janyszek T."/>
            <person name="Lwin C."/>
            <person name="Patil S."/>
            <person name="Piper J."/>
            <person name="Rajendiran N."/>
            <person name="Rittenhouse N.L."/>
            <person name="Younker T.P."/>
            <person name="Zhang J."/>
            <person name="Garlena R.A."/>
            <person name="Russell D.A."/>
            <person name="Pope W.H."/>
            <person name="Jacobs-Sera D."/>
            <person name="Hatfull G.F."/>
        </authorList>
    </citation>
    <scope>NUCLEOTIDE SEQUENCE [LARGE SCALE GENOMIC DNA]</scope>
</reference>
<feature type="region of interest" description="Disordered" evidence="1">
    <location>
        <begin position="18"/>
        <end position="49"/>
    </location>
</feature>
<name>A0A1L6BYM3_9CAUD</name>